<feature type="compositionally biased region" description="Low complexity" evidence="1">
    <location>
        <begin position="24"/>
        <end position="40"/>
    </location>
</feature>
<protein>
    <submittedName>
        <fullName evidence="3">Subtype A tannase</fullName>
    </submittedName>
</protein>
<dbReference type="NCBIfam" id="NF041555">
    <property type="entry name" value="tannase_A"/>
    <property type="match status" value="1"/>
</dbReference>
<dbReference type="EMBL" id="CP146256">
    <property type="protein sequence ID" value="XAH73754.1"/>
    <property type="molecule type" value="Genomic_DNA"/>
</dbReference>
<feature type="signal peptide" evidence="2">
    <location>
        <begin position="1"/>
        <end position="24"/>
    </location>
</feature>
<keyword evidence="4" id="KW-1185">Reference proteome</keyword>
<evidence type="ECO:0000313" key="4">
    <source>
        <dbReference type="Proteomes" id="UP001451571"/>
    </source>
</evidence>
<evidence type="ECO:0000256" key="2">
    <source>
        <dbReference type="SAM" id="SignalP"/>
    </source>
</evidence>
<feature type="chain" id="PRO_5046213635" evidence="2">
    <location>
        <begin position="25"/>
        <end position="663"/>
    </location>
</feature>
<keyword evidence="2" id="KW-0732">Signal</keyword>
<name>A0ABZ3EWV4_9FIRM</name>
<dbReference type="InterPro" id="IPR048121">
    <property type="entry name" value="Tannase_A"/>
</dbReference>
<dbReference type="Gene3D" id="3.40.50.1820">
    <property type="entry name" value="alpha/beta hydrolase"/>
    <property type="match status" value="2"/>
</dbReference>
<dbReference type="RefSeq" id="WP_342757356.1">
    <property type="nucleotide sequence ID" value="NZ_CP146256.1"/>
</dbReference>
<proteinExistence type="predicted"/>
<accession>A0ABZ3EWV4</accession>
<gene>
    <name evidence="3" type="ORF">V6984_19980</name>
</gene>
<organism evidence="3 4">
    <name type="scientific">Kineothrix sedimenti</name>
    <dbReference type="NCBI Taxonomy" id="3123317"/>
    <lineage>
        <taxon>Bacteria</taxon>
        <taxon>Bacillati</taxon>
        <taxon>Bacillota</taxon>
        <taxon>Clostridia</taxon>
        <taxon>Lachnospirales</taxon>
        <taxon>Lachnospiraceae</taxon>
        <taxon>Kineothrix</taxon>
    </lineage>
</organism>
<sequence>MKKFNKALSTLLVTSMAVSLTACGSTSGSEEIQSEEIAASEADEESGGSAGTSTDSLADYTQNNEGLTFDNTKWNYDEENDVYWQIGVGYCTAPETTDYETMGIYVPGAYMSAVDNGDGTYTCTINEDGVIKSYTATTAPIVFPVNTAGYSAQAAPASYSFDGLSSYLDAGYIYVYSGMRGRDNGYDGSSLIYSGGAPWGVTDLKAAIRYYRFNKSILPGDSDSVFTFGMSGGGAQSALAGATGDSELYYAYLKSIGAAMFDAEGNIISDAVLGAMCWCPITSLDYADEAYEWNMGQYADSGTRADDTWTSALSDDLSEAFAGYINDLGLKSDDGTILTLEQSEDGIYASGTYYDYILSLVEKSLNNFLNDSTFPYTETSGGFDADGGFRGSGAPDGFVPGGDSEVKEAPGSGLPSGEAPNGDFAQGGPDGNFPQGNPESDFADGQSGETEGTVYENAQEYIDSLNSDVQWVEYDAAANTVKITSIEAFVTHCKNATKDVGAFDDLNRAQAENNVFGNDESDSLHFDSVLANLLVTNEEEYSGYGDWDESIISDYTQDLNAVDKFGRSIQTRLDMYNPMYYLDDHYDGYQTSNVAAYWRIRTGIEQGDTASTVEANLALALQNYDGVKGVDFETVWNMAHTMAERTGSSTENFIQWVNECMNQ</sequence>
<dbReference type="SUPFAM" id="SSF53474">
    <property type="entry name" value="alpha/beta-Hydrolases"/>
    <property type="match status" value="1"/>
</dbReference>
<dbReference type="InterPro" id="IPR029058">
    <property type="entry name" value="AB_hydrolase_fold"/>
</dbReference>
<dbReference type="PROSITE" id="PS51257">
    <property type="entry name" value="PROKAR_LIPOPROTEIN"/>
    <property type="match status" value="1"/>
</dbReference>
<feature type="region of interest" description="Disordered" evidence="1">
    <location>
        <begin position="385"/>
        <end position="449"/>
    </location>
</feature>
<feature type="region of interest" description="Disordered" evidence="1">
    <location>
        <begin position="24"/>
        <end position="62"/>
    </location>
</feature>
<dbReference type="Proteomes" id="UP001451571">
    <property type="component" value="Chromosome"/>
</dbReference>
<evidence type="ECO:0000313" key="3">
    <source>
        <dbReference type="EMBL" id="XAH73754.1"/>
    </source>
</evidence>
<reference evidence="3 4" key="1">
    <citation type="submission" date="2024-02" db="EMBL/GenBank/DDBJ databases">
        <title>Bacterial strain from lacustrine sediment.</title>
        <authorList>
            <person name="Petit C."/>
            <person name="Fadhlaoui K."/>
        </authorList>
    </citation>
    <scope>NUCLEOTIDE SEQUENCE [LARGE SCALE GENOMIC DNA]</scope>
    <source>
        <strain evidence="3 4">IPX-CK</strain>
    </source>
</reference>
<evidence type="ECO:0000256" key="1">
    <source>
        <dbReference type="SAM" id="MobiDB-lite"/>
    </source>
</evidence>